<evidence type="ECO:0000313" key="13">
    <source>
        <dbReference type="Proteomes" id="UP000000485"/>
    </source>
</evidence>
<feature type="domain" description="Ig-like" evidence="9">
    <location>
        <begin position="1358"/>
        <end position="1444"/>
    </location>
</feature>
<dbReference type="eggNOG" id="COG3693">
    <property type="taxonomic scope" value="Bacteria"/>
</dbReference>
<comment type="catalytic activity">
    <reaction evidence="7">
        <text>Endohydrolysis of (1-&gt;4)-beta-D-xylosidic linkages in xylans.</text>
        <dbReference type="EC" id="3.2.1.8"/>
    </reaction>
</comment>
<dbReference type="GO" id="GO:0030246">
    <property type="term" value="F:carbohydrate binding"/>
    <property type="evidence" value="ECO:0007669"/>
    <property type="project" value="InterPro"/>
</dbReference>
<evidence type="ECO:0000259" key="11">
    <source>
        <dbReference type="PROSITE" id="PS51760"/>
    </source>
</evidence>
<dbReference type="InterPro" id="IPR044846">
    <property type="entry name" value="GH10"/>
</dbReference>
<dbReference type="eggNOG" id="COG3250">
    <property type="taxonomic scope" value="Bacteria"/>
</dbReference>
<protein>
    <recommendedName>
        <fullName evidence="7">Beta-xylanase</fullName>
        <ecNumber evidence="7">3.2.1.8</ecNumber>
    </recommendedName>
</protein>
<sequence precursor="true">MSRPTARSRASAWTALSALVASSLTAFAAAPAAHAEEAPAPVPVVSNDFESAVAPWGARGSTVAATTTEAHGGSKSLLVSARSASWAGTEADLTSTLVVGEPYEVSAFVKLPAGTAGSSAVKITAQTNDGSSTSYAQVTEPVTATAEGWLELTGTYVRPAGTTSVVLYVEAADIGTVHPDLLVDDVEILGAAGGGDGGYVETDPDFVPGGALNAVEAPVTAARGTEKTTALTFDDGPNGATTTELLDFLEANDVPATFCVIGQNVEAPGGADVLRRIVADGHTLCNHSTDYSGMGSLTPQQVADKLKANLATIRTALGDATAQVPYFRAPNGDWGRTNQVAVALGMQPLAVTNLIMDWDGAENAGDEAKLTAALRETITSHPGQVVLVHDGGGNRSAGVAAVKTVVAELLADGWTFTLPAGGAAPRGVTLADSDFEDGTLQGWTPRGDDSGDPTLAVTDELAHESTYAARVSDRTSQGQGLQIDVTDRATPGATYDVSAWVRFEGTPGDMTLSARGVTDGSATYSNLVQFTGLSSSEWVHLTGTFTMPAFETAAELYVETKWASGEAGNTSPFVIDDITIASTPPSTVEDLTPLKDTVDFPVGVAIDSRETAGTASELLLRHFDQVTSENYMKVEAWYAGTGVDTFRLHPEAAALMDYAQANDLAVYGHTLAWHSQTPDWFFEDDEGALLAPEAMRQRLRDHVFAVARTLSEEYGPFGSATNPLRAFDVVNEVIDDGTAYADGMRRSTWYQILGEEFVDDAFRYADEAFNDVYAADGVEHPVTLFINDYNTEQTGKRARYKALVERLLARDVPIDGVGHQFHVALSTPASTLEDAIADFEDLPVTQAVTELDVVVGSADTAKAIDQGYYYQQAFDAFREHADSLFSVTVWGLTDGRSWRASNNGKPLLFDDFFKAKPAFRGAAGLELPAAIRSANAFAADPGGDYAVTSEQWDRLPLHPVGEDARFQLRWAPDGLTAFVDVDDADVDATDAVVVETTDGPATFGRDGEGDLEGTATERDGGWTAVVRVPLTDAAQGDVVQLDVQVVDGDVTTTWNTPGVLGSISLVEPLSFVAIHRTDAAPTIDGDVDAAWTLAGAITTDKVTSGSDGARGTFRTLWRDGTLYVLADVADDVVDTSGSDPWTKDSVEIYVDAGNAKNGSYRYDDTQIRIDATGAVSFGTGDEAFQRNRLTSAVVETATGYRVEAAISLLEHGGLGTFHGLDVQVNDAAGGSRHAISNWADPTGAGYQSTAHWGVAELVGPAVATAPVITEQPVGGTVTLGRTLTLRAAANGAPAPTVQWQRRAPGSPVWTDVPGATSASLAVVVTAANDGAAYRAVFTNVAGTVRSSAAVVRVTRVAPRITTQPRSVQVAAGTTVTVTAAASGYPAPQVRWEKKKAGSSQWVRVEGATRTSLKVTASRSNSGLQVRAVFRNAVGTATTRAATITVKPVAPRVSVQPRPTTARAGTVASFTVRVTGFPAPKVQWYERRAGSTTWVKLTGSTSAQLQVLATKARDGALYRAVATNAAGSVTSTAVRLTVR</sequence>
<keyword evidence="6 7" id="KW-0624">Polysaccharide degradation</keyword>
<dbReference type="EMBL" id="CP002665">
    <property type="protein sequence ID" value="AEI12902.1"/>
    <property type="molecule type" value="Genomic_DNA"/>
</dbReference>
<dbReference type="KEGG" id="cga:Celgi_2403"/>
<dbReference type="Pfam" id="PF01522">
    <property type="entry name" value="Polysacc_deac_1"/>
    <property type="match status" value="1"/>
</dbReference>
<dbReference type="Pfam" id="PF07679">
    <property type="entry name" value="I-set"/>
    <property type="match status" value="1"/>
</dbReference>
<dbReference type="InterPro" id="IPR036179">
    <property type="entry name" value="Ig-like_dom_sf"/>
</dbReference>
<evidence type="ECO:0000259" key="10">
    <source>
        <dbReference type="PROSITE" id="PS51677"/>
    </source>
</evidence>
<proteinExistence type="inferred from homology"/>
<name>F8A1V8_CELGA</name>
<keyword evidence="8" id="KW-0732">Signal</keyword>
<dbReference type="SMART" id="SM00409">
    <property type="entry name" value="IG"/>
    <property type="match status" value="3"/>
</dbReference>
<dbReference type="InterPro" id="IPR003305">
    <property type="entry name" value="CenC_carb-bd"/>
</dbReference>
<feature type="domain" description="GH10" evidence="11">
    <location>
        <begin position="588"/>
        <end position="925"/>
    </location>
</feature>
<feature type="domain" description="Ig-like" evidence="9">
    <location>
        <begin position="1450"/>
        <end position="1536"/>
    </location>
</feature>
<dbReference type="PANTHER" id="PTHR31490">
    <property type="entry name" value="GLYCOSYL HYDROLASE"/>
    <property type="match status" value="1"/>
</dbReference>
<feature type="chain" id="PRO_5039461692" description="Beta-xylanase" evidence="8">
    <location>
        <begin position="29"/>
        <end position="1538"/>
    </location>
</feature>
<dbReference type="InterPro" id="IPR001000">
    <property type="entry name" value="GH10_dom"/>
</dbReference>
<dbReference type="Proteomes" id="UP000000485">
    <property type="component" value="Chromosome"/>
</dbReference>
<dbReference type="CDD" id="cd10917">
    <property type="entry name" value="CE4_NodB_like_6s_7s"/>
    <property type="match status" value="1"/>
</dbReference>
<dbReference type="InterPro" id="IPR007110">
    <property type="entry name" value="Ig-like_dom"/>
</dbReference>
<dbReference type="InterPro" id="IPR013098">
    <property type="entry name" value="Ig_I-set"/>
</dbReference>
<dbReference type="Gene3D" id="3.20.20.80">
    <property type="entry name" value="Glycosidases"/>
    <property type="match status" value="1"/>
</dbReference>
<dbReference type="InterPro" id="IPR017853">
    <property type="entry name" value="GH"/>
</dbReference>
<dbReference type="GO" id="GO:0045493">
    <property type="term" value="P:xylan catabolic process"/>
    <property type="evidence" value="ECO:0007669"/>
    <property type="project" value="UniProtKB-KW"/>
</dbReference>
<dbReference type="InterPro" id="IPR008979">
    <property type="entry name" value="Galactose-bd-like_sf"/>
</dbReference>
<dbReference type="Gene3D" id="2.60.40.1190">
    <property type="match status" value="1"/>
</dbReference>
<evidence type="ECO:0000256" key="5">
    <source>
        <dbReference type="ARBA" id="ARBA00023295"/>
    </source>
</evidence>
<dbReference type="eggNOG" id="COG0726">
    <property type="taxonomic scope" value="Bacteria"/>
</dbReference>
<dbReference type="SUPFAM" id="SSF49344">
    <property type="entry name" value="CBD9-like"/>
    <property type="match status" value="1"/>
</dbReference>
<dbReference type="Pfam" id="PF02018">
    <property type="entry name" value="CBM_4_9"/>
    <property type="match status" value="2"/>
</dbReference>
<evidence type="ECO:0000259" key="9">
    <source>
        <dbReference type="PROSITE" id="PS50835"/>
    </source>
</evidence>
<dbReference type="PANTHER" id="PTHR31490:SF90">
    <property type="entry name" value="ENDO-1,4-BETA-XYLANASE A"/>
    <property type="match status" value="1"/>
</dbReference>
<dbReference type="InterPro" id="IPR013783">
    <property type="entry name" value="Ig-like_fold"/>
</dbReference>
<dbReference type="PROSITE" id="PS50835">
    <property type="entry name" value="IG_LIKE"/>
    <property type="match status" value="3"/>
</dbReference>
<dbReference type="HOGENOM" id="CLU_001408_0_0_11"/>
<evidence type="ECO:0000256" key="8">
    <source>
        <dbReference type="SAM" id="SignalP"/>
    </source>
</evidence>
<dbReference type="PROSITE" id="PS51677">
    <property type="entry name" value="NODB"/>
    <property type="match status" value="1"/>
</dbReference>
<dbReference type="Gene3D" id="2.60.120.260">
    <property type="entry name" value="Galactose-binding domain-like"/>
    <property type="match status" value="2"/>
</dbReference>
<dbReference type="EC" id="3.2.1.8" evidence="7"/>
<keyword evidence="5 7" id="KW-0326">Glycosidase</keyword>
<dbReference type="SUPFAM" id="SSF51445">
    <property type="entry name" value="(Trans)glycosidases"/>
    <property type="match status" value="1"/>
</dbReference>
<dbReference type="SUPFAM" id="SSF88713">
    <property type="entry name" value="Glycoside hydrolase/deacetylase"/>
    <property type="match status" value="1"/>
</dbReference>
<evidence type="ECO:0000256" key="6">
    <source>
        <dbReference type="ARBA" id="ARBA00023326"/>
    </source>
</evidence>
<evidence type="ECO:0000256" key="1">
    <source>
        <dbReference type="ARBA" id="ARBA00007495"/>
    </source>
</evidence>
<accession>F8A1V8</accession>
<keyword evidence="3 7" id="KW-0378">Hydrolase</keyword>
<dbReference type="PROSITE" id="PS51760">
    <property type="entry name" value="GH10_2"/>
    <property type="match status" value="1"/>
</dbReference>
<dbReference type="Pfam" id="PF13927">
    <property type="entry name" value="Ig_3"/>
    <property type="match status" value="1"/>
</dbReference>
<dbReference type="SUPFAM" id="SSF48726">
    <property type="entry name" value="Immunoglobulin"/>
    <property type="match status" value="3"/>
</dbReference>
<keyword evidence="4 7" id="KW-0119">Carbohydrate metabolism</keyword>
<dbReference type="Pfam" id="PF00331">
    <property type="entry name" value="Glyco_hydro_10"/>
    <property type="match status" value="1"/>
</dbReference>
<evidence type="ECO:0000313" key="12">
    <source>
        <dbReference type="EMBL" id="AEI12902.1"/>
    </source>
</evidence>
<reference evidence="13" key="1">
    <citation type="submission" date="2011-04" db="EMBL/GenBank/DDBJ databases">
        <title>Complete sequence of Cellvibrio gilvus ATCC 13127.</title>
        <authorList>
            <person name="Lucas S."/>
            <person name="Han J."/>
            <person name="Lapidus A."/>
            <person name="Cheng J.-F."/>
            <person name="Goodwin L."/>
            <person name="Pitluck S."/>
            <person name="Peters L."/>
            <person name="Munk A."/>
            <person name="Detter J.C."/>
            <person name="Han C."/>
            <person name="Tapia R."/>
            <person name="Land M."/>
            <person name="Hauser L."/>
            <person name="Kyrpides N."/>
            <person name="Ivanova N."/>
            <person name="Ovchinnikova G."/>
            <person name="Pagani I."/>
            <person name="Mead D."/>
            <person name="Brumm P."/>
            <person name="Woyke T."/>
        </authorList>
    </citation>
    <scope>NUCLEOTIDE SEQUENCE [LARGE SCALE GENOMIC DNA]</scope>
    <source>
        <strain evidence="13">ATCC 13127 / NRRL B-14078</strain>
    </source>
</reference>
<dbReference type="InterPro" id="IPR003599">
    <property type="entry name" value="Ig_sub"/>
</dbReference>
<dbReference type="SMART" id="SM00633">
    <property type="entry name" value="Glyco_10"/>
    <property type="match status" value="1"/>
</dbReference>
<dbReference type="GO" id="GO:0031176">
    <property type="term" value="F:endo-1,4-beta-xylanase activity"/>
    <property type="evidence" value="ECO:0007669"/>
    <property type="project" value="UniProtKB-EC"/>
</dbReference>
<dbReference type="SUPFAM" id="SSF49785">
    <property type="entry name" value="Galactose-binding domain-like"/>
    <property type="match status" value="2"/>
</dbReference>
<dbReference type="InterPro" id="IPR002509">
    <property type="entry name" value="NODB_dom"/>
</dbReference>
<dbReference type="OrthoDB" id="9815836at2"/>
<keyword evidence="2" id="KW-0677">Repeat</keyword>
<feature type="domain" description="Ig-like" evidence="9">
    <location>
        <begin position="1266"/>
        <end position="1351"/>
    </location>
</feature>
<gene>
    <name evidence="12" type="ordered locus">Celgi_2403</name>
</gene>
<dbReference type="GO" id="GO:0016810">
    <property type="term" value="F:hydrolase activity, acting on carbon-nitrogen (but not peptide) bonds"/>
    <property type="evidence" value="ECO:0007669"/>
    <property type="project" value="InterPro"/>
</dbReference>
<evidence type="ECO:0000256" key="2">
    <source>
        <dbReference type="ARBA" id="ARBA00022737"/>
    </source>
</evidence>
<evidence type="ECO:0000256" key="7">
    <source>
        <dbReference type="RuleBase" id="RU361174"/>
    </source>
</evidence>
<dbReference type="RefSeq" id="WP_013884420.1">
    <property type="nucleotide sequence ID" value="NC_015671.1"/>
</dbReference>
<feature type="domain" description="NodB homology" evidence="10">
    <location>
        <begin position="227"/>
        <end position="417"/>
    </location>
</feature>
<dbReference type="Gene3D" id="3.20.20.370">
    <property type="entry name" value="Glycoside hydrolase/deacetylase"/>
    <property type="match status" value="1"/>
</dbReference>
<evidence type="ECO:0000256" key="4">
    <source>
        <dbReference type="ARBA" id="ARBA00023277"/>
    </source>
</evidence>
<dbReference type="STRING" id="593907.Celgi_2403"/>
<dbReference type="Gene3D" id="2.60.40.10">
    <property type="entry name" value="Immunoglobulins"/>
    <property type="match status" value="3"/>
</dbReference>
<dbReference type="InterPro" id="IPR010502">
    <property type="entry name" value="Carb-bd_dom_fam9"/>
</dbReference>
<evidence type="ECO:0000256" key="3">
    <source>
        <dbReference type="ARBA" id="ARBA00022801"/>
    </source>
</evidence>
<comment type="similarity">
    <text evidence="1 7">Belongs to the glycosyl hydrolase 10 (cellulase F) family.</text>
</comment>
<organism evidence="12 13">
    <name type="scientific">Cellulomonas gilvus (strain ATCC 13127 / NRRL B-14078)</name>
    <name type="common">Cellvibrio gilvus</name>
    <dbReference type="NCBI Taxonomy" id="593907"/>
    <lineage>
        <taxon>Bacteria</taxon>
        <taxon>Bacillati</taxon>
        <taxon>Actinomycetota</taxon>
        <taxon>Actinomycetes</taxon>
        <taxon>Micrococcales</taxon>
        <taxon>Cellulomonadaceae</taxon>
        <taxon>Cellulomonas</taxon>
    </lineage>
</organism>
<keyword evidence="13" id="KW-1185">Reference proteome</keyword>
<dbReference type="InterPro" id="IPR011330">
    <property type="entry name" value="Glyco_hydro/deAcase_b/a-brl"/>
</dbReference>
<feature type="signal peptide" evidence="8">
    <location>
        <begin position="1"/>
        <end position="28"/>
    </location>
</feature>
<dbReference type="PRINTS" id="PR00134">
    <property type="entry name" value="GLHYDRLASE10"/>
</dbReference>
<dbReference type="Pfam" id="PF06452">
    <property type="entry name" value="CBM9_1"/>
    <property type="match status" value="1"/>
</dbReference>